<name>A0ACC0UJA2_9AGAM</name>
<sequence length="392" mass="42830">MTAAATPVQTYRPPPPSATFRGAGSANGSRVLLLHLCLRGITAASRRVLEKLALAYFQSSVLPVLHAVVAGLRIRSRPGAREADDPRTGDATPASPPRQAASPKKASWSYLRGTCALSLSRSYSCSPASVVGWRAETTSSSFVGISLALSDLCQDHRYGGGRIPLPAILDLMREHQSAFVPLGPHVERDVPKRLIQLANENIIFFDPFEDYVIVLEETRQKYVSRRQELLAEGVDPADLSVFGAALTQDMSPSRRLTNAAVQSYKEQFLLARRQKTARRRSRAPTREESLVSIADAVRPSGLEAESAPSEGSGCVRRGHSLVMDMADIVGCLWERVGRSARQGDKLRRGLGYSVLPEMSAIIHERDALEVENNRLRAILGSRVVDRVQLGSR</sequence>
<proteinExistence type="predicted"/>
<evidence type="ECO:0000313" key="2">
    <source>
        <dbReference type="Proteomes" id="UP001207468"/>
    </source>
</evidence>
<organism evidence="1 2">
    <name type="scientific">Russula earlei</name>
    <dbReference type="NCBI Taxonomy" id="71964"/>
    <lineage>
        <taxon>Eukaryota</taxon>
        <taxon>Fungi</taxon>
        <taxon>Dikarya</taxon>
        <taxon>Basidiomycota</taxon>
        <taxon>Agaricomycotina</taxon>
        <taxon>Agaricomycetes</taxon>
        <taxon>Russulales</taxon>
        <taxon>Russulaceae</taxon>
        <taxon>Russula</taxon>
    </lineage>
</organism>
<accession>A0ACC0UJA2</accession>
<reference evidence="1" key="1">
    <citation type="submission" date="2021-03" db="EMBL/GenBank/DDBJ databases">
        <title>Evolutionary priming and transition to the ectomycorrhizal habit in an iconic lineage of mushroom-forming fungi: is preadaptation a requirement?</title>
        <authorList>
            <consortium name="DOE Joint Genome Institute"/>
            <person name="Looney B.P."/>
            <person name="Miyauchi S."/>
            <person name="Morin E."/>
            <person name="Drula E."/>
            <person name="Courty P.E."/>
            <person name="Chicoki N."/>
            <person name="Fauchery L."/>
            <person name="Kohler A."/>
            <person name="Kuo A."/>
            <person name="LaButti K."/>
            <person name="Pangilinan J."/>
            <person name="Lipzen A."/>
            <person name="Riley R."/>
            <person name="Andreopoulos W."/>
            <person name="He G."/>
            <person name="Johnson J."/>
            <person name="Barry K.W."/>
            <person name="Grigoriev I.V."/>
            <person name="Nagy L."/>
            <person name="Hibbett D."/>
            <person name="Henrissat B."/>
            <person name="Matheny P.B."/>
            <person name="Labbe J."/>
            <person name="Martin A.F."/>
        </authorList>
    </citation>
    <scope>NUCLEOTIDE SEQUENCE</scope>
    <source>
        <strain evidence="1">BPL698</strain>
    </source>
</reference>
<evidence type="ECO:0000313" key="1">
    <source>
        <dbReference type="EMBL" id="KAI9511410.1"/>
    </source>
</evidence>
<dbReference type="EMBL" id="JAGFNK010000022">
    <property type="protein sequence ID" value="KAI9511410.1"/>
    <property type="molecule type" value="Genomic_DNA"/>
</dbReference>
<gene>
    <name evidence="1" type="ORF">F5148DRAFT_345274</name>
</gene>
<keyword evidence="2" id="KW-1185">Reference proteome</keyword>
<protein>
    <submittedName>
        <fullName evidence="1">Uncharacterized protein</fullName>
    </submittedName>
</protein>
<dbReference type="Proteomes" id="UP001207468">
    <property type="component" value="Unassembled WGS sequence"/>
</dbReference>
<comment type="caution">
    <text evidence="1">The sequence shown here is derived from an EMBL/GenBank/DDBJ whole genome shotgun (WGS) entry which is preliminary data.</text>
</comment>